<evidence type="ECO:0000256" key="3">
    <source>
        <dbReference type="SAM" id="MobiDB-lite"/>
    </source>
</evidence>
<dbReference type="InterPro" id="IPR054544">
    <property type="entry name" value="Pest_crys_Cry1Aa_dom-IV"/>
</dbReference>
<protein>
    <submittedName>
        <fullName evidence="7">LPXTG-motif cell wall-anchored protein</fullName>
    </submittedName>
</protein>
<keyword evidence="5" id="KW-0732">Signal</keyword>
<dbReference type="InterPro" id="IPR050647">
    <property type="entry name" value="Plant_LRR-RLKs"/>
</dbReference>
<feature type="signal peptide" evidence="5">
    <location>
        <begin position="1"/>
        <end position="31"/>
    </location>
</feature>
<dbReference type="RefSeq" id="WP_307407204.1">
    <property type="nucleotide sequence ID" value="NZ_JAUSUR010000002.1"/>
</dbReference>
<dbReference type="NCBIfam" id="TIGR01167">
    <property type="entry name" value="LPXTG_anchor"/>
    <property type="match status" value="1"/>
</dbReference>
<dbReference type="Pfam" id="PF18449">
    <property type="entry name" value="Endotoxin_C2"/>
    <property type="match status" value="3"/>
</dbReference>
<dbReference type="Pfam" id="PF00560">
    <property type="entry name" value="LRR_1"/>
    <property type="match status" value="1"/>
</dbReference>
<feature type="domain" description="Pesticidal crystal protein Cry1Aa" evidence="6">
    <location>
        <begin position="738"/>
        <end position="798"/>
    </location>
</feature>
<dbReference type="Gene3D" id="3.80.10.10">
    <property type="entry name" value="Ribonuclease Inhibitor"/>
    <property type="match status" value="1"/>
</dbReference>
<evidence type="ECO:0000256" key="2">
    <source>
        <dbReference type="ARBA" id="ARBA00022737"/>
    </source>
</evidence>
<dbReference type="EMBL" id="JAUSUR010000002">
    <property type="protein sequence ID" value="MDQ0360930.1"/>
    <property type="molecule type" value="Genomic_DNA"/>
</dbReference>
<keyword evidence="4" id="KW-0812">Transmembrane</keyword>
<dbReference type="InterPro" id="IPR032675">
    <property type="entry name" value="LRR_dom_sf"/>
</dbReference>
<feature type="domain" description="Pesticidal crystal protein Cry1Aa" evidence="6">
    <location>
        <begin position="622"/>
        <end position="684"/>
    </location>
</feature>
<sequence>MKKRIKSKKLISSLAISTLVLGLFVTTVINADETEVKMEPEILEVEEQNDDVVKEEKIVEEEKADNNEVDVNLEEIDASASEQVDRSSLARVDLTADAFPESSKSLNDALVAEYGVLIDTDNNGTISIGEANDYTGNISLYQKLITGTLTGIENFTNVSKVLLDGNLLTGELPANIDKMTALTSISLNDNLLSGTLPESLADLPNLETVYLDLNKFEGEIPAVYATMPAIKFFSISNNNLEGEVPAGMLDIPSLYHFNIGCNPLMTGGISSSTSNTHITSLNFAFTGITSADLSNFDSLITLCVTKATNANLTGVTTFYVNGSKDIYSPQVRLTGTAGAITWDEATGYYVIAPSSSVIYKIRVPFIRENGTYGSVDASSISLDLSAGGLMDNEGNLIIGATLRDVKDGIVVLENGGTVVTGGATYTFDEYTEVGEKEITTTGTVEVLNHITENNSGSTTVGFGNTTNVSSPSGSDTTIRLDGLGGETILPPGSIVTDNKGDKVYISDESVMDDEGNITSSGTYVTVSKDETETINSDGTITLPENSTVTVNGEDTTYPGTIIFSPEDGSLKYIPVSELLNEDGTDLGKGITQKDIDDARTLVDGLTEGALQGQLTEIIDTAQNILNAKDAVEDLFTDGTHTNIQDSLTLTDINDAQDLVNKIPDGTLKDDLQKEIDKAKDMLNAKDKVDGLFTDEAHTDIIDGLTQGNIDDAQKEVNKLPSGDLKDELQKEIDKAQNMLDAKDKVDNLFTDDTHTDIPDGLTQKDIDKAQDTVDKLPSGTLKDELQKEIDKAQDMLDAKDKVDNLFNDKKDNLGDGVTQKDIDKAQDAVDKLPDGTLKDELQKEIDKAQDMLNAKDAVGDLLDKDGNLNSGITQEDIDKAQDLVNKLPDGELKNELQTIIDNAQKQLDEKNKNNPSTAPTVQKPSVDSGSTSSTSNVKTGDTTNVSLYLGLLAISLGGVVLVKRRKIELK</sequence>
<comment type="caution">
    <text evidence="7">The sequence shown here is derived from an EMBL/GenBank/DDBJ whole genome shotgun (WGS) entry which is preliminary data.</text>
</comment>
<organism evidence="7 8">
    <name type="scientific">Breznakia pachnodae</name>
    <dbReference type="NCBI Taxonomy" id="265178"/>
    <lineage>
        <taxon>Bacteria</taxon>
        <taxon>Bacillati</taxon>
        <taxon>Bacillota</taxon>
        <taxon>Erysipelotrichia</taxon>
        <taxon>Erysipelotrichales</taxon>
        <taxon>Erysipelotrichaceae</taxon>
        <taxon>Breznakia</taxon>
    </lineage>
</organism>
<feature type="domain" description="Pesticidal crystal protein Cry1Aa" evidence="6">
    <location>
        <begin position="852"/>
        <end position="909"/>
    </location>
</feature>
<keyword evidence="1" id="KW-0433">Leucine-rich repeat</keyword>
<name>A0ABU0E296_9FIRM</name>
<reference evidence="7 8" key="1">
    <citation type="submission" date="2023-07" db="EMBL/GenBank/DDBJ databases">
        <title>Genomic Encyclopedia of Type Strains, Phase IV (KMG-IV): sequencing the most valuable type-strain genomes for metagenomic binning, comparative biology and taxonomic classification.</title>
        <authorList>
            <person name="Goeker M."/>
        </authorList>
    </citation>
    <scope>NUCLEOTIDE SEQUENCE [LARGE SCALE GENOMIC DNA]</scope>
    <source>
        <strain evidence="7 8">DSM 16784</strain>
    </source>
</reference>
<feature type="transmembrane region" description="Helical" evidence="4">
    <location>
        <begin position="945"/>
        <end position="962"/>
    </location>
</feature>
<evidence type="ECO:0000313" key="8">
    <source>
        <dbReference type="Proteomes" id="UP001230220"/>
    </source>
</evidence>
<evidence type="ECO:0000313" key="7">
    <source>
        <dbReference type="EMBL" id="MDQ0360930.1"/>
    </source>
</evidence>
<evidence type="ECO:0000256" key="4">
    <source>
        <dbReference type="SAM" id="Phobius"/>
    </source>
</evidence>
<evidence type="ECO:0000259" key="6">
    <source>
        <dbReference type="Pfam" id="PF18449"/>
    </source>
</evidence>
<keyword evidence="2" id="KW-0677">Repeat</keyword>
<keyword evidence="4" id="KW-1133">Transmembrane helix</keyword>
<keyword evidence="8" id="KW-1185">Reference proteome</keyword>
<gene>
    <name evidence="7" type="ORF">J2S15_001675</name>
</gene>
<dbReference type="Proteomes" id="UP001230220">
    <property type="component" value="Unassembled WGS sequence"/>
</dbReference>
<keyword evidence="4" id="KW-0472">Membrane</keyword>
<feature type="region of interest" description="Disordered" evidence="3">
    <location>
        <begin position="906"/>
        <end position="939"/>
    </location>
</feature>
<dbReference type="InterPro" id="IPR001611">
    <property type="entry name" value="Leu-rich_rpt"/>
</dbReference>
<feature type="compositionally biased region" description="Low complexity" evidence="3">
    <location>
        <begin position="925"/>
        <end position="935"/>
    </location>
</feature>
<feature type="chain" id="PRO_5045999159" evidence="5">
    <location>
        <begin position="32"/>
        <end position="970"/>
    </location>
</feature>
<proteinExistence type="predicted"/>
<evidence type="ECO:0000256" key="5">
    <source>
        <dbReference type="SAM" id="SignalP"/>
    </source>
</evidence>
<dbReference type="SUPFAM" id="SSF52058">
    <property type="entry name" value="L domain-like"/>
    <property type="match status" value="1"/>
</dbReference>
<dbReference type="PANTHER" id="PTHR48056">
    <property type="entry name" value="LRR RECEPTOR-LIKE SERINE/THREONINE-PROTEIN KINASE-RELATED"/>
    <property type="match status" value="1"/>
</dbReference>
<evidence type="ECO:0000256" key="1">
    <source>
        <dbReference type="ARBA" id="ARBA00022614"/>
    </source>
</evidence>
<dbReference type="PANTHER" id="PTHR48056:SF2">
    <property type="entry name" value="RECEPTOR PROTEIN KINASE-LIKE PROTEIN ZAR1"/>
    <property type="match status" value="1"/>
</dbReference>
<accession>A0ABU0E296</accession>
<feature type="compositionally biased region" description="Polar residues" evidence="3">
    <location>
        <begin position="913"/>
        <end position="923"/>
    </location>
</feature>